<feature type="binding site" evidence="7 10">
    <location>
        <position position="93"/>
    </location>
    <ligand>
        <name>Mg(2+)</name>
        <dbReference type="ChEBI" id="CHEBI:18420"/>
    </ligand>
</feature>
<comment type="function">
    <text evidence="6 7">Catalyzes the reversible reaction in which hydroxymethyl group from 5,10-methylenetetrahydrofolate is transferred onto alpha-ketoisovalerate to form ketopantoate.</text>
</comment>
<reference evidence="11 12" key="1">
    <citation type="submission" date="2018-09" db="EMBL/GenBank/DDBJ databases">
        <title>Complete genome sequence of Euzebya sp. DY32-46 isolated from seawater of Pacific Ocean.</title>
        <authorList>
            <person name="Xu L."/>
            <person name="Wu Y.-H."/>
            <person name="Xu X.-W."/>
        </authorList>
    </citation>
    <scope>NUCLEOTIDE SEQUENCE [LARGE SCALE GENOMIC DNA]</scope>
    <source>
        <strain evidence="11 12">DY32-46</strain>
    </source>
</reference>
<evidence type="ECO:0000313" key="11">
    <source>
        <dbReference type="EMBL" id="AXV06913.1"/>
    </source>
</evidence>
<comment type="subunit">
    <text evidence="3 7">Homodecamer; pentamer of dimers.</text>
</comment>
<evidence type="ECO:0000256" key="10">
    <source>
        <dbReference type="PIRSR" id="PIRSR000388-3"/>
    </source>
</evidence>
<dbReference type="Pfam" id="PF02548">
    <property type="entry name" value="Pantoate_transf"/>
    <property type="match status" value="1"/>
</dbReference>
<keyword evidence="7" id="KW-0963">Cytoplasm</keyword>
<keyword evidence="7 10" id="KW-0460">Magnesium</keyword>
<feature type="binding site" evidence="7 9">
    <location>
        <position position="123"/>
    </location>
    <ligand>
        <name>3-methyl-2-oxobutanoate</name>
        <dbReference type="ChEBI" id="CHEBI:11851"/>
    </ligand>
</feature>
<keyword evidence="4 7" id="KW-0566">Pantothenate biosynthesis</keyword>
<dbReference type="CDD" id="cd06557">
    <property type="entry name" value="KPHMT-like"/>
    <property type="match status" value="1"/>
</dbReference>
<evidence type="ECO:0000256" key="3">
    <source>
        <dbReference type="ARBA" id="ARBA00011424"/>
    </source>
</evidence>
<dbReference type="Proteomes" id="UP000264006">
    <property type="component" value="Chromosome"/>
</dbReference>
<dbReference type="InterPro" id="IPR015813">
    <property type="entry name" value="Pyrv/PenolPyrv_kinase-like_dom"/>
</dbReference>
<dbReference type="Gene3D" id="3.20.20.60">
    <property type="entry name" value="Phosphoenolpyruvate-binding domains"/>
    <property type="match status" value="1"/>
</dbReference>
<dbReference type="PANTHER" id="PTHR20881">
    <property type="entry name" value="3-METHYL-2-OXOBUTANOATE HYDROXYMETHYLTRANSFERASE"/>
    <property type="match status" value="1"/>
</dbReference>
<dbReference type="GO" id="GO:0005737">
    <property type="term" value="C:cytoplasm"/>
    <property type="evidence" value="ECO:0007669"/>
    <property type="project" value="UniProtKB-SubCell"/>
</dbReference>
<dbReference type="GO" id="GO:0008168">
    <property type="term" value="F:methyltransferase activity"/>
    <property type="evidence" value="ECO:0007669"/>
    <property type="project" value="UniProtKB-KW"/>
</dbReference>
<sequence length="272" mass="28955">MQLMSVHAQNRPVSIHDIQAFKDRGEKFAMLTAYDYSAAQILDEAGVPLLLVGDSLGMVVLGYDSTVQVTMEEMLHHTKAVRRGATRALVVGDMPFGSYHGSEDDAVVNAVRFLKEAGANAVKLEGPRVDLTRRLVEAGIPVMGHLGLTPQAVNQLGGFKVQGREEAAAEKLVADALALQAAGAFCLVLEAVPSDLGARVTEALDIPTIGIGAGADTDGQVLVFHDFLGLTSGRLPRFVKQYTTLRGEIVSAAKAFQAEVASSDYPGPEHQY</sequence>
<organism evidence="11 12">
    <name type="scientific">Euzebya pacifica</name>
    <dbReference type="NCBI Taxonomy" id="1608957"/>
    <lineage>
        <taxon>Bacteria</taxon>
        <taxon>Bacillati</taxon>
        <taxon>Actinomycetota</taxon>
        <taxon>Nitriliruptoria</taxon>
        <taxon>Euzebyales</taxon>
    </lineage>
</organism>
<evidence type="ECO:0000256" key="6">
    <source>
        <dbReference type="ARBA" id="ARBA00056497"/>
    </source>
</evidence>
<dbReference type="PIRSF" id="PIRSF000388">
    <property type="entry name" value="Pantoate_hydroxy_MeTrfase"/>
    <property type="match status" value="1"/>
</dbReference>
<feature type="binding site" evidence="7 10">
    <location>
        <position position="125"/>
    </location>
    <ligand>
        <name>Mg(2+)</name>
        <dbReference type="ChEBI" id="CHEBI:18420"/>
    </ligand>
</feature>
<dbReference type="EMBL" id="CP031165">
    <property type="protein sequence ID" value="AXV06913.1"/>
    <property type="molecule type" value="Genomic_DNA"/>
</dbReference>
<dbReference type="UniPathway" id="UPA00028">
    <property type="reaction ID" value="UER00003"/>
</dbReference>
<protein>
    <recommendedName>
        <fullName evidence="7">3-methyl-2-oxobutanoate hydroxymethyltransferase</fullName>
        <ecNumber evidence="7">2.1.2.11</ecNumber>
    </recommendedName>
    <alternativeName>
        <fullName evidence="7">Ketopantoate hydroxymethyltransferase</fullName>
        <shortName evidence="7">KPHMT</shortName>
    </alternativeName>
</protein>
<name>A0A346XXG6_9ACTN</name>
<evidence type="ECO:0000313" key="12">
    <source>
        <dbReference type="Proteomes" id="UP000264006"/>
    </source>
</evidence>
<dbReference type="GO" id="GO:0000287">
    <property type="term" value="F:magnesium ion binding"/>
    <property type="evidence" value="ECO:0007669"/>
    <property type="project" value="TreeGrafter"/>
</dbReference>
<dbReference type="GO" id="GO:0003864">
    <property type="term" value="F:3-methyl-2-oxobutanoate hydroxymethyltransferase activity"/>
    <property type="evidence" value="ECO:0007669"/>
    <property type="project" value="UniProtKB-UniRule"/>
</dbReference>
<dbReference type="KEGG" id="euz:DVS28_a2231"/>
<feature type="binding site" evidence="7 9">
    <location>
        <begin position="54"/>
        <end position="55"/>
    </location>
    <ligand>
        <name>3-methyl-2-oxobutanoate</name>
        <dbReference type="ChEBI" id="CHEBI:11851"/>
    </ligand>
</feature>
<comment type="cofactor">
    <cofactor evidence="7 10">
        <name>Mg(2+)</name>
        <dbReference type="ChEBI" id="CHEBI:18420"/>
    </cofactor>
    <text evidence="7 10">Binds 1 Mg(2+) ion per subunit.</text>
</comment>
<gene>
    <name evidence="7" type="primary">panB</name>
    <name evidence="11" type="ORF">DVS28_a2231</name>
</gene>
<evidence type="ECO:0000256" key="2">
    <source>
        <dbReference type="ARBA" id="ARBA00008676"/>
    </source>
</evidence>
<evidence type="ECO:0000256" key="8">
    <source>
        <dbReference type="PIRSR" id="PIRSR000388-1"/>
    </source>
</evidence>
<accession>A0A346XXG6</accession>
<keyword evidence="11" id="KW-0489">Methyltransferase</keyword>
<comment type="catalytic activity">
    <reaction evidence="7">
        <text>(6R)-5,10-methylene-5,6,7,8-tetrahydrofolate + 3-methyl-2-oxobutanoate + H2O = 2-dehydropantoate + (6S)-5,6,7,8-tetrahydrofolate</text>
        <dbReference type="Rhea" id="RHEA:11824"/>
        <dbReference type="ChEBI" id="CHEBI:11561"/>
        <dbReference type="ChEBI" id="CHEBI:11851"/>
        <dbReference type="ChEBI" id="CHEBI:15377"/>
        <dbReference type="ChEBI" id="CHEBI:15636"/>
        <dbReference type="ChEBI" id="CHEBI:57453"/>
        <dbReference type="EC" id="2.1.2.11"/>
    </reaction>
</comment>
<proteinExistence type="inferred from homology"/>
<dbReference type="NCBIfam" id="TIGR00222">
    <property type="entry name" value="panB"/>
    <property type="match status" value="1"/>
</dbReference>
<dbReference type="GO" id="GO:0015940">
    <property type="term" value="P:pantothenate biosynthetic process"/>
    <property type="evidence" value="ECO:0007669"/>
    <property type="project" value="UniProtKB-UniRule"/>
</dbReference>
<comment type="subcellular location">
    <subcellularLocation>
        <location evidence="7">Cytoplasm</location>
    </subcellularLocation>
</comment>
<dbReference type="SUPFAM" id="SSF51621">
    <property type="entry name" value="Phosphoenolpyruvate/pyruvate domain"/>
    <property type="match status" value="1"/>
</dbReference>
<dbReference type="AlphaFoldDB" id="A0A346XXG6"/>
<evidence type="ECO:0000256" key="7">
    <source>
        <dbReference type="HAMAP-Rule" id="MF_00156"/>
    </source>
</evidence>
<dbReference type="InterPro" id="IPR003700">
    <property type="entry name" value="Pantoate_hydroxy_MeTrfase"/>
</dbReference>
<evidence type="ECO:0000256" key="9">
    <source>
        <dbReference type="PIRSR" id="PIRSR000388-2"/>
    </source>
</evidence>
<comment type="pathway">
    <text evidence="1 7">Cofactor biosynthesis; (R)-pantothenate biosynthesis; (R)-pantoate from 3-methyl-2-oxobutanoate: step 1/2.</text>
</comment>
<evidence type="ECO:0000256" key="5">
    <source>
        <dbReference type="ARBA" id="ARBA00022679"/>
    </source>
</evidence>
<dbReference type="HAMAP" id="MF_00156">
    <property type="entry name" value="PanB"/>
    <property type="match status" value="1"/>
</dbReference>
<keyword evidence="7 10" id="KW-0479">Metal-binding</keyword>
<dbReference type="PANTHER" id="PTHR20881:SF0">
    <property type="entry name" value="3-METHYL-2-OXOBUTANOATE HYDROXYMETHYLTRANSFERASE"/>
    <property type="match status" value="1"/>
</dbReference>
<dbReference type="InterPro" id="IPR040442">
    <property type="entry name" value="Pyrv_kinase-like_dom_sf"/>
</dbReference>
<feature type="active site" description="Proton acceptor" evidence="7 8">
    <location>
        <position position="190"/>
    </location>
</feature>
<keyword evidence="5 7" id="KW-0808">Transferase</keyword>
<feature type="binding site" evidence="7 9">
    <location>
        <position position="93"/>
    </location>
    <ligand>
        <name>3-methyl-2-oxobutanoate</name>
        <dbReference type="ChEBI" id="CHEBI:11851"/>
    </ligand>
</feature>
<evidence type="ECO:0000256" key="1">
    <source>
        <dbReference type="ARBA" id="ARBA00005033"/>
    </source>
</evidence>
<dbReference type="FunFam" id="3.20.20.60:FF:000003">
    <property type="entry name" value="3-methyl-2-oxobutanoate hydroxymethyltransferase"/>
    <property type="match status" value="1"/>
</dbReference>
<dbReference type="GO" id="GO:0032259">
    <property type="term" value="P:methylation"/>
    <property type="evidence" value="ECO:0007669"/>
    <property type="project" value="UniProtKB-KW"/>
</dbReference>
<feature type="binding site" evidence="7 10">
    <location>
        <position position="54"/>
    </location>
    <ligand>
        <name>Mg(2+)</name>
        <dbReference type="ChEBI" id="CHEBI:18420"/>
    </ligand>
</feature>
<keyword evidence="12" id="KW-1185">Reference proteome</keyword>
<dbReference type="NCBIfam" id="NF001452">
    <property type="entry name" value="PRK00311.1"/>
    <property type="match status" value="1"/>
</dbReference>
<evidence type="ECO:0000256" key="4">
    <source>
        <dbReference type="ARBA" id="ARBA00022655"/>
    </source>
</evidence>
<dbReference type="EC" id="2.1.2.11" evidence="7"/>
<comment type="similarity">
    <text evidence="2 7">Belongs to the PanB family.</text>
</comment>